<dbReference type="GO" id="GO:0003676">
    <property type="term" value="F:nucleic acid binding"/>
    <property type="evidence" value="ECO:0007669"/>
    <property type="project" value="InterPro"/>
</dbReference>
<keyword evidence="1" id="KW-0862">Zinc</keyword>
<dbReference type="GO" id="GO:0008270">
    <property type="term" value="F:zinc ion binding"/>
    <property type="evidence" value="ECO:0007669"/>
    <property type="project" value="UniProtKB-KW"/>
</dbReference>
<feature type="region of interest" description="Disordered" evidence="2">
    <location>
        <begin position="248"/>
        <end position="277"/>
    </location>
</feature>
<dbReference type="EMBL" id="BKCJ010005690">
    <property type="protein sequence ID" value="GEU68128.1"/>
    <property type="molecule type" value="Genomic_DNA"/>
</dbReference>
<feature type="compositionally biased region" description="Basic residues" evidence="2">
    <location>
        <begin position="610"/>
        <end position="621"/>
    </location>
</feature>
<feature type="compositionally biased region" description="Polar residues" evidence="2">
    <location>
        <begin position="464"/>
        <end position="479"/>
    </location>
</feature>
<protein>
    <submittedName>
        <fullName evidence="4">Putative ribonuclease H-like domain-containing protein</fullName>
    </submittedName>
</protein>
<evidence type="ECO:0000256" key="1">
    <source>
        <dbReference type="PROSITE-ProRule" id="PRU00047"/>
    </source>
</evidence>
<accession>A0A6L2M288</accession>
<feature type="compositionally biased region" description="Low complexity" evidence="2">
    <location>
        <begin position="491"/>
        <end position="507"/>
    </location>
</feature>
<dbReference type="SMART" id="SM00343">
    <property type="entry name" value="ZnF_C2HC"/>
    <property type="match status" value="2"/>
</dbReference>
<feature type="region of interest" description="Disordered" evidence="2">
    <location>
        <begin position="451"/>
        <end position="511"/>
    </location>
</feature>
<feature type="compositionally biased region" description="Basic and acidic residues" evidence="2">
    <location>
        <begin position="255"/>
        <end position="269"/>
    </location>
</feature>
<dbReference type="InterPro" id="IPR001878">
    <property type="entry name" value="Znf_CCHC"/>
</dbReference>
<evidence type="ECO:0000259" key="3">
    <source>
        <dbReference type="PROSITE" id="PS50158"/>
    </source>
</evidence>
<dbReference type="Gene3D" id="4.10.60.10">
    <property type="entry name" value="Zinc finger, CCHC-type"/>
    <property type="match status" value="1"/>
</dbReference>
<comment type="caution">
    <text evidence="4">The sequence shown here is derived from an EMBL/GenBank/DDBJ whole genome shotgun (WGS) entry which is preliminary data.</text>
</comment>
<reference evidence="4" key="1">
    <citation type="journal article" date="2019" name="Sci. Rep.">
        <title>Draft genome of Tanacetum cinerariifolium, the natural source of mosquito coil.</title>
        <authorList>
            <person name="Yamashiro T."/>
            <person name="Shiraishi A."/>
            <person name="Satake H."/>
            <person name="Nakayama K."/>
        </authorList>
    </citation>
    <scope>NUCLEOTIDE SEQUENCE</scope>
</reference>
<name>A0A6L2M288_TANCI</name>
<dbReference type="InterPro" id="IPR036875">
    <property type="entry name" value="Znf_CCHC_sf"/>
</dbReference>
<keyword evidence="1" id="KW-0479">Metal-binding</keyword>
<dbReference type="Pfam" id="PF00098">
    <property type="entry name" value="zf-CCHC"/>
    <property type="match status" value="1"/>
</dbReference>
<organism evidence="4">
    <name type="scientific">Tanacetum cinerariifolium</name>
    <name type="common">Dalmatian daisy</name>
    <name type="synonym">Chrysanthemum cinerariifolium</name>
    <dbReference type="NCBI Taxonomy" id="118510"/>
    <lineage>
        <taxon>Eukaryota</taxon>
        <taxon>Viridiplantae</taxon>
        <taxon>Streptophyta</taxon>
        <taxon>Embryophyta</taxon>
        <taxon>Tracheophyta</taxon>
        <taxon>Spermatophyta</taxon>
        <taxon>Magnoliopsida</taxon>
        <taxon>eudicotyledons</taxon>
        <taxon>Gunneridae</taxon>
        <taxon>Pentapetalae</taxon>
        <taxon>asterids</taxon>
        <taxon>campanulids</taxon>
        <taxon>Asterales</taxon>
        <taxon>Asteraceae</taxon>
        <taxon>Asteroideae</taxon>
        <taxon>Anthemideae</taxon>
        <taxon>Anthemidinae</taxon>
        <taxon>Tanacetum</taxon>
    </lineage>
</organism>
<feature type="region of interest" description="Disordered" evidence="2">
    <location>
        <begin position="597"/>
        <end position="628"/>
    </location>
</feature>
<sequence>MRIEQYFLMTDYSLWEVILNGDSPALTRVVEGVLQPVAPTTAEQMLARKNELKARGTLLMALLDKHQLKFNSHKDTKSLMKAIEKRFGRNTKTKKVQKTLLKQQYENFSGSSTESLDQIHDKLQEQSLDDLFNSLKMYEAEVKSSSSACTTTQNIAFVSSSNTDSTTEPVSVAASVYAVCAKMSVSSLPSIDADDLEEMDLKWQMAMLTVRARRFLQMTGRNLGANGPTSMGFDMSKVECYNCHKKGHFSRKCRSPKDSKRNGAVEPQRRNVPVETSTSNALVSQCDGVGSYDWSFQAEEEPVNYALMAFSSSSSSSDDEVVSCWKACTKAYAQLQSHYDKLTTDFQKSQFDVILYQTGLKSVEARLLVYKQIKSVFKEDIKLLKLEVQLRDNALVSLRQTLEKAEQERDDLKLNDGYHDVPPPYTKTFMPPKPDLVYNNAPTAVETDHPALTVSDSEDESETKTPQIVPSFVQSTEQVKSPRPSVQHVETSIPAATPKPASPKPTSNGKKRNRKACFVCKSLDHLIKDCDYHEKKMAQPTTRNHAHMGTPKHYAPMTRQNPQQHMVPAAVLPQSKPVPITAVRPVRTAVPKIKVTRPRHAKPIVTKPKSPIKRHINRSKSLKVSISPPRVTAVKDPVVNDA</sequence>
<gene>
    <name evidence="4" type="ORF">Tci_040106</name>
</gene>
<dbReference type="PROSITE" id="PS50158">
    <property type="entry name" value="ZF_CCHC"/>
    <property type="match status" value="1"/>
</dbReference>
<evidence type="ECO:0000313" key="4">
    <source>
        <dbReference type="EMBL" id="GEU68128.1"/>
    </source>
</evidence>
<feature type="domain" description="CCHC-type" evidence="3">
    <location>
        <begin position="240"/>
        <end position="255"/>
    </location>
</feature>
<dbReference type="AlphaFoldDB" id="A0A6L2M288"/>
<evidence type="ECO:0000256" key="2">
    <source>
        <dbReference type="SAM" id="MobiDB-lite"/>
    </source>
</evidence>
<dbReference type="SUPFAM" id="SSF57756">
    <property type="entry name" value="Retrovirus zinc finger-like domains"/>
    <property type="match status" value="1"/>
</dbReference>
<proteinExistence type="predicted"/>
<feature type="region of interest" description="Disordered" evidence="2">
    <location>
        <begin position="414"/>
        <end position="433"/>
    </location>
</feature>
<keyword evidence="1" id="KW-0863">Zinc-finger</keyword>